<dbReference type="InterPro" id="IPR037294">
    <property type="entry name" value="ABC_BtuC-like"/>
</dbReference>
<dbReference type="PANTHER" id="PTHR30472:SF37">
    <property type="entry name" value="FE(3+) DICITRATE TRANSPORT SYSTEM PERMEASE PROTEIN FECD-RELATED"/>
    <property type="match status" value="1"/>
</dbReference>
<feature type="transmembrane region" description="Helical" evidence="9">
    <location>
        <begin position="205"/>
        <end position="223"/>
    </location>
</feature>
<evidence type="ECO:0000256" key="3">
    <source>
        <dbReference type="ARBA" id="ARBA00022448"/>
    </source>
</evidence>
<evidence type="ECO:0000256" key="9">
    <source>
        <dbReference type="SAM" id="Phobius"/>
    </source>
</evidence>
<evidence type="ECO:0000313" key="10">
    <source>
        <dbReference type="EMBL" id="MBB5433975.1"/>
    </source>
</evidence>
<dbReference type="Proteomes" id="UP000572635">
    <property type="component" value="Unassembled WGS sequence"/>
</dbReference>
<dbReference type="SUPFAM" id="SSF81345">
    <property type="entry name" value="ABC transporter involved in vitamin B12 uptake, BtuC"/>
    <property type="match status" value="1"/>
</dbReference>
<keyword evidence="6 9" id="KW-1133">Transmembrane helix</keyword>
<comment type="caution">
    <text evidence="10">The sequence shown here is derived from an EMBL/GenBank/DDBJ whole genome shotgun (WGS) entry which is preliminary data.</text>
</comment>
<feature type="transmembrane region" description="Helical" evidence="9">
    <location>
        <begin position="43"/>
        <end position="61"/>
    </location>
</feature>
<gene>
    <name evidence="10" type="ORF">HDA36_004059</name>
</gene>
<feature type="transmembrane region" description="Helical" evidence="9">
    <location>
        <begin position="340"/>
        <end position="358"/>
    </location>
</feature>
<feature type="compositionally biased region" description="Pro residues" evidence="8">
    <location>
        <begin position="1"/>
        <end position="10"/>
    </location>
</feature>
<protein>
    <submittedName>
        <fullName evidence="10">Iron complex transport system permease protein</fullName>
    </submittedName>
</protein>
<dbReference type="GO" id="GO:0033214">
    <property type="term" value="P:siderophore-iron import into cell"/>
    <property type="evidence" value="ECO:0007669"/>
    <property type="project" value="TreeGrafter"/>
</dbReference>
<feature type="transmembrane region" description="Helical" evidence="9">
    <location>
        <begin position="230"/>
        <end position="250"/>
    </location>
</feature>
<dbReference type="PANTHER" id="PTHR30472">
    <property type="entry name" value="FERRIC ENTEROBACTIN TRANSPORT SYSTEM PERMEASE PROTEIN"/>
    <property type="match status" value="1"/>
</dbReference>
<organism evidence="10 11">
    <name type="scientific">Nocardiopsis composta</name>
    <dbReference type="NCBI Taxonomy" id="157465"/>
    <lineage>
        <taxon>Bacteria</taxon>
        <taxon>Bacillati</taxon>
        <taxon>Actinomycetota</taxon>
        <taxon>Actinomycetes</taxon>
        <taxon>Streptosporangiales</taxon>
        <taxon>Nocardiopsidaceae</taxon>
        <taxon>Nocardiopsis</taxon>
    </lineage>
</organism>
<sequence>MEEPHPPAGPSAPAVRGPAGPRTAPGPRGADTPGRAGRGLRGAASFGAGAALLAAVCLAALCLGEPVLSPAGLVSAIGRPDSLEALVVGEVRLPRMLLGLAAGVALGCAGLLLQEALRNPLAVPELLGVSAGAAGVTAAITVFGLPVAAGLVPAFALAGAVGGGALCLAVARRAGDAASVLLTGAAVSTALTGGVYAITSMADRFELGLVFRYLMGSLVGAGWEELAMVAPWLLGVAPLLVLCLPLLGVLGLGDDAASALGLDPARARLAVLATAAVLVAVTVAACGPVSWVGFLAPMLARRLHPHAEPRTRLLWSGLLGGLVTVGADLAARTALHPIELPLGAFTGSVGIVGGLLLLRAAGAKAVPR</sequence>
<accession>A0A7W8VFC7</accession>
<evidence type="ECO:0000256" key="6">
    <source>
        <dbReference type="ARBA" id="ARBA00022989"/>
    </source>
</evidence>
<keyword evidence="11" id="KW-1185">Reference proteome</keyword>
<dbReference type="Pfam" id="PF01032">
    <property type="entry name" value="FecCD"/>
    <property type="match status" value="1"/>
</dbReference>
<evidence type="ECO:0000256" key="2">
    <source>
        <dbReference type="ARBA" id="ARBA00007935"/>
    </source>
</evidence>
<dbReference type="RefSeq" id="WP_221331617.1">
    <property type="nucleotide sequence ID" value="NZ_BAAAJD010000040.1"/>
</dbReference>
<feature type="transmembrane region" description="Helical" evidence="9">
    <location>
        <begin position="313"/>
        <end position="334"/>
    </location>
</feature>
<feature type="transmembrane region" description="Helical" evidence="9">
    <location>
        <begin position="178"/>
        <end position="199"/>
    </location>
</feature>
<evidence type="ECO:0000256" key="1">
    <source>
        <dbReference type="ARBA" id="ARBA00004651"/>
    </source>
</evidence>
<reference evidence="10 11" key="1">
    <citation type="submission" date="2020-08" db="EMBL/GenBank/DDBJ databases">
        <title>Sequencing the genomes of 1000 actinobacteria strains.</title>
        <authorList>
            <person name="Klenk H.-P."/>
        </authorList>
    </citation>
    <scope>NUCLEOTIDE SEQUENCE [LARGE SCALE GENOMIC DNA]</scope>
    <source>
        <strain evidence="10 11">DSM 44551</strain>
    </source>
</reference>
<evidence type="ECO:0000256" key="5">
    <source>
        <dbReference type="ARBA" id="ARBA00022692"/>
    </source>
</evidence>
<dbReference type="InterPro" id="IPR000522">
    <property type="entry name" value="ABC_transptr_permease_BtuC"/>
</dbReference>
<dbReference type="Gene3D" id="1.10.3470.10">
    <property type="entry name" value="ABC transporter involved in vitamin B12 uptake, BtuC"/>
    <property type="match status" value="1"/>
</dbReference>
<comment type="similarity">
    <text evidence="2">Belongs to the binding-protein-dependent transport system permease family. FecCD subfamily.</text>
</comment>
<evidence type="ECO:0000256" key="4">
    <source>
        <dbReference type="ARBA" id="ARBA00022475"/>
    </source>
</evidence>
<keyword evidence="4" id="KW-1003">Cell membrane</keyword>
<keyword evidence="3" id="KW-0813">Transport</keyword>
<dbReference type="AlphaFoldDB" id="A0A7W8VFC7"/>
<feature type="transmembrane region" description="Helical" evidence="9">
    <location>
        <begin position="96"/>
        <end position="114"/>
    </location>
</feature>
<feature type="transmembrane region" description="Helical" evidence="9">
    <location>
        <begin position="126"/>
        <end position="145"/>
    </location>
</feature>
<feature type="region of interest" description="Disordered" evidence="8">
    <location>
        <begin position="1"/>
        <end position="37"/>
    </location>
</feature>
<proteinExistence type="inferred from homology"/>
<feature type="transmembrane region" description="Helical" evidence="9">
    <location>
        <begin position="270"/>
        <end position="292"/>
    </location>
</feature>
<comment type="subcellular location">
    <subcellularLocation>
        <location evidence="1">Cell membrane</location>
        <topology evidence="1">Multi-pass membrane protein</topology>
    </subcellularLocation>
</comment>
<dbReference type="GO" id="GO:0022857">
    <property type="term" value="F:transmembrane transporter activity"/>
    <property type="evidence" value="ECO:0007669"/>
    <property type="project" value="InterPro"/>
</dbReference>
<keyword evidence="7 9" id="KW-0472">Membrane</keyword>
<dbReference type="EMBL" id="JACHDB010000001">
    <property type="protein sequence ID" value="MBB5433975.1"/>
    <property type="molecule type" value="Genomic_DNA"/>
</dbReference>
<feature type="transmembrane region" description="Helical" evidence="9">
    <location>
        <begin position="151"/>
        <end position="171"/>
    </location>
</feature>
<evidence type="ECO:0000256" key="8">
    <source>
        <dbReference type="SAM" id="MobiDB-lite"/>
    </source>
</evidence>
<keyword evidence="5 9" id="KW-0812">Transmembrane</keyword>
<evidence type="ECO:0000256" key="7">
    <source>
        <dbReference type="ARBA" id="ARBA00023136"/>
    </source>
</evidence>
<feature type="compositionally biased region" description="Low complexity" evidence="8">
    <location>
        <begin position="11"/>
        <end position="30"/>
    </location>
</feature>
<evidence type="ECO:0000313" key="11">
    <source>
        <dbReference type="Proteomes" id="UP000572635"/>
    </source>
</evidence>
<dbReference type="GO" id="GO:0005886">
    <property type="term" value="C:plasma membrane"/>
    <property type="evidence" value="ECO:0007669"/>
    <property type="project" value="UniProtKB-SubCell"/>
</dbReference>
<name>A0A7W8VFC7_9ACTN</name>